<dbReference type="Proteomes" id="UP000035352">
    <property type="component" value="Chromosome"/>
</dbReference>
<dbReference type="OrthoDB" id="8522878at2"/>
<dbReference type="KEGG" id="pbh:AAW51_3215"/>
<feature type="signal peptide" evidence="1">
    <location>
        <begin position="1"/>
        <end position="33"/>
    </location>
</feature>
<name>A0A0G3BRC4_9BURK</name>
<dbReference type="STRING" id="413882.AAW51_3215"/>
<protein>
    <submittedName>
        <fullName evidence="2">Glycine-rich cell wall structural protein</fullName>
    </submittedName>
</protein>
<evidence type="ECO:0000313" key="3">
    <source>
        <dbReference type="Proteomes" id="UP000035352"/>
    </source>
</evidence>
<dbReference type="RefSeq" id="WP_047195401.1">
    <property type="nucleotide sequence ID" value="NZ_CP011371.1"/>
</dbReference>
<proteinExistence type="predicted"/>
<gene>
    <name evidence="2" type="ORF">AAW51_3215</name>
</gene>
<dbReference type="EMBL" id="CP011371">
    <property type="protein sequence ID" value="AKJ29906.1"/>
    <property type="molecule type" value="Genomic_DNA"/>
</dbReference>
<accession>A0A0G3BRC4</accession>
<evidence type="ECO:0000313" key="2">
    <source>
        <dbReference type="EMBL" id="AKJ29906.1"/>
    </source>
</evidence>
<keyword evidence="3" id="KW-1185">Reference proteome</keyword>
<reference evidence="2 3" key="1">
    <citation type="submission" date="2015-05" db="EMBL/GenBank/DDBJ databases">
        <authorList>
            <person name="Tang B."/>
            <person name="Yu Y."/>
        </authorList>
    </citation>
    <scope>NUCLEOTIDE SEQUENCE [LARGE SCALE GENOMIC DNA]</scope>
    <source>
        <strain evidence="2 3">DSM 7029</strain>
    </source>
</reference>
<feature type="chain" id="PRO_5002551739" evidence="1">
    <location>
        <begin position="34"/>
        <end position="516"/>
    </location>
</feature>
<organism evidence="2 3">
    <name type="scientific">Caldimonas brevitalea</name>
    <dbReference type="NCBI Taxonomy" id="413882"/>
    <lineage>
        <taxon>Bacteria</taxon>
        <taxon>Pseudomonadati</taxon>
        <taxon>Pseudomonadota</taxon>
        <taxon>Betaproteobacteria</taxon>
        <taxon>Burkholderiales</taxon>
        <taxon>Sphaerotilaceae</taxon>
        <taxon>Caldimonas</taxon>
    </lineage>
</organism>
<keyword evidence="1" id="KW-0732">Signal</keyword>
<dbReference type="NCBIfam" id="TIGR03016">
    <property type="entry name" value="pepcterm_hypo_1"/>
    <property type="match status" value="1"/>
</dbReference>
<sequence length="516" mass="56969">MKRPPQAQRARLAPLSGWLRLALCCLAASPVTAQTLRADAEVTTTATATNNSRYSDSGDRPSDLVLDVAPRVRLERRGARLDLSAEAGLNALHYTGGTRPSRVLPEGRLRLRSEPVEQWVHVDADALVEQSATEAFSGRAELSSSVDLATTTRLRLAPYVERRLTSSLSLLARTEHDWTRREGDELQPDQERVYQQRHLVRLARQPLPFGFDAEWSKEDASYGGDSVSALEIETLRAVASYAFDPELVLGVIAGHERSSFFGSTESDGLYGLRLQWAPTERTALDAVVERRFLGTGWQLRWQHRSPFIAFHLSSSRQPVVQGTSQELGEGGGDVASLLDAILTTRHPDPVQRAALVQDMIQRLGLPTQLIGPVELFSNYAQLEQDTTASIALLGRRTTLTASVYMRKLERLRRDDDPFAGVAVGTADSEQRGLLVNVNRRLTPTTQGDVRLSWTQVEGLGLLEGSRSREKALRVSLHHNLSPRSFVTFGVRRQLLDSNVSGPSQESAAFAGLGHRF</sequence>
<dbReference type="AlphaFoldDB" id="A0A0G3BRC4"/>
<dbReference type="InterPro" id="IPR017467">
    <property type="entry name" value="CHP03016_PEP-CTERM"/>
</dbReference>
<evidence type="ECO:0000256" key="1">
    <source>
        <dbReference type="SAM" id="SignalP"/>
    </source>
</evidence>